<keyword evidence="1" id="KW-0472">Membrane</keyword>
<feature type="transmembrane region" description="Helical" evidence="1">
    <location>
        <begin position="341"/>
        <end position="362"/>
    </location>
</feature>
<feature type="transmembrane region" description="Helical" evidence="1">
    <location>
        <begin position="193"/>
        <end position="211"/>
    </location>
</feature>
<keyword evidence="3" id="KW-0012">Acyltransferase</keyword>
<name>A0A538SEG4_UNCEI</name>
<dbReference type="PANTHER" id="PTHR23028:SF53">
    <property type="entry name" value="ACYL_TRANSF_3 DOMAIN-CONTAINING PROTEIN"/>
    <property type="match status" value="1"/>
</dbReference>
<feature type="transmembrane region" description="Helical" evidence="1">
    <location>
        <begin position="136"/>
        <end position="158"/>
    </location>
</feature>
<reference evidence="3 4" key="1">
    <citation type="journal article" date="2019" name="Nat. Microbiol.">
        <title>Mediterranean grassland soil C-N compound turnover is dependent on rainfall and depth, and is mediated by genomically divergent microorganisms.</title>
        <authorList>
            <person name="Diamond S."/>
            <person name="Andeer P.F."/>
            <person name="Li Z."/>
            <person name="Crits-Christoph A."/>
            <person name="Burstein D."/>
            <person name="Anantharaman K."/>
            <person name="Lane K.R."/>
            <person name="Thomas B.C."/>
            <person name="Pan C."/>
            <person name="Northen T.R."/>
            <person name="Banfield J.F."/>
        </authorList>
    </citation>
    <scope>NUCLEOTIDE SEQUENCE [LARGE SCALE GENOMIC DNA]</scope>
    <source>
        <strain evidence="3">WS_3</strain>
    </source>
</reference>
<feature type="transmembrane region" description="Helical" evidence="1">
    <location>
        <begin position="104"/>
        <end position="124"/>
    </location>
</feature>
<proteinExistence type="predicted"/>
<gene>
    <name evidence="3" type="ORF">E6K73_09360</name>
</gene>
<dbReference type="InterPro" id="IPR002656">
    <property type="entry name" value="Acyl_transf_3_dom"/>
</dbReference>
<dbReference type="InterPro" id="IPR050879">
    <property type="entry name" value="Acyltransferase_3"/>
</dbReference>
<sequence length="432" mass="46485">MAPLGTDARDADHVGLAAPGRRSALALGRLAGMALSDSGRFALLMTKNVQMTPVIALRARKSFSTYLDLLRFTAALLVVLEHAVLLGVLPQIGALTRLSHESVMVFFVLSGLVIGVSSLSAGMTAGEYVASRAARIYCVALPALVCCYGFVSIVGGGATHGLPVGQFLSSFFFLDGAWFNYAEVPLNGPYWSLCYEVWYYAFWGALCFVRRPSIRLLAGGLVLAAMGPAFAALIGTWLMGAVIASHGDRMLSALRRSPRWVGPGLFAGSVACVVLIASSHLQEDVRQVLIARIHGWWRMRGSEYVVTDYVIGILVAIHLVSALSVFGDGRRLYDSRAGRTIRYCASFTFTLYLFHYPILLALKAVGGSQSPSLIGGLGVVAVTLAGVWVVSFGTERQLPRWKRMARMVVTRASRVDLMSGSSPIATSQARAR</sequence>
<feature type="transmembrane region" description="Helical" evidence="1">
    <location>
        <begin position="309"/>
        <end position="329"/>
    </location>
</feature>
<feature type="transmembrane region" description="Helical" evidence="1">
    <location>
        <begin position="69"/>
        <end position="92"/>
    </location>
</feature>
<dbReference type="GO" id="GO:0000271">
    <property type="term" value="P:polysaccharide biosynthetic process"/>
    <property type="evidence" value="ECO:0007669"/>
    <property type="project" value="TreeGrafter"/>
</dbReference>
<feature type="transmembrane region" description="Helical" evidence="1">
    <location>
        <begin position="374"/>
        <end position="394"/>
    </location>
</feature>
<dbReference type="Pfam" id="PF01757">
    <property type="entry name" value="Acyl_transf_3"/>
    <property type="match status" value="1"/>
</dbReference>
<dbReference type="GO" id="GO:0016020">
    <property type="term" value="C:membrane"/>
    <property type="evidence" value="ECO:0007669"/>
    <property type="project" value="TreeGrafter"/>
</dbReference>
<evidence type="ECO:0000313" key="3">
    <source>
        <dbReference type="EMBL" id="TMQ49768.1"/>
    </source>
</evidence>
<feature type="transmembrane region" description="Helical" evidence="1">
    <location>
        <begin position="217"/>
        <end position="239"/>
    </location>
</feature>
<protein>
    <submittedName>
        <fullName evidence="3">Acyltransferase</fullName>
    </submittedName>
</protein>
<dbReference type="AlphaFoldDB" id="A0A538SEG4"/>
<organism evidence="3 4">
    <name type="scientific">Eiseniibacteriota bacterium</name>
    <dbReference type="NCBI Taxonomy" id="2212470"/>
    <lineage>
        <taxon>Bacteria</taxon>
        <taxon>Candidatus Eiseniibacteriota</taxon>
    </lineage>
</organism>
<dbReference type="GO" id="GO:0016747">
    <property type="term" value="F:acyltransferase activity, transferring groups other than amino-acyl groups"/>
    <property type="evidence" value="ECO:0007669"/>
    <property type="project" value="InterPro"/>
</dbReference>
<keyword evidence="1" id="KW-1133">Transmembrane helix</keyword>
<dbReference type="EMBL" id="VBOT01000116">
    <property type="protein sequence ID" value="TMQ49768.1"/>
    <property type="molecule type" value="Genomic_DNA"/>
</dbReference>
<comment type="caution">
    <text evidence="3">The sequence shown here is derived from an EMBL/GenBank/DDBJ whole genome shotgun (WGS) entry which is preliminary data.</text>
</comment>
<dbReference type="Proteomes" id="UP000320184">
    <property type="component" value="Unassembled WGS sequence"/>
</dbReference>
<evidence type="ECO:0000256" key="1">
    <source>
        <dbReference type="SAM" id="Phobius"/>
    </source>
</evidence>
<feature type="domain" description="Acyltransferase 3" evidence="2">
    <location>
        <begin position="66"/>
        <end position="390"/>
    </location>
</feature>
<keyword evidence="3" id="KW-0808">Transferase</keyword>
<evidence type="ECO:0000259" key="2">
    <source>
        <dbReference type="Pfam" id="PF01757"/>
    </source>
</evidence>
<evidence type="ECO:0000313" key="4">
    <source>
        <dbReference type="Proteomes" id="UP000320184"/>
    </source>
</evidence>
<accession>A0A538SEG4</accession>
<dbReference type="PANTHER" id="PTHR23028">
    <property type="entry name" value="ACETYLTRANSFERASE"/>
    <property type="match status" value="1"/>
</dbReference>
<keyword evidence="1" id="KW-0812">Transmembrane</keyword>